<organism evidence="9 10">
    <name type="scientific">Pontibacter locisalis</name>
    <dbReference type="NCBI Taxonomy" id="1719035"/>
    <lineage>
        <taxon>Bacteria</taxon>
        <taxon>Pseudomonadati</taxon>
        <taxon>Bacteroidota</taxon>
        <taxon>Cytophagia</taxon>
        <taxon>Cytophagales</taxon>
        <taxon>Hymenobacteraceae</taxon>
        <taxon>Pontibacter</taxon>
    </lineage>
</organism>
<dbReference type="SUPFAM" id="SSF55785">
    <property type="entry name" value="PYP-like sensor domain (PAS domain)"/>
    <property type="match status" value="4"/>
</dbReference>
<feature type="domain" description="PAC" evidence="8">
    <location>
        <begin position="442"/>
        <end position="494"/>
    </location>
</feature>
<dbReference type="InterPro" id="IPR052162">
    <property type="entry name" value="Sensor_kinase/Photoreceptor"/>
</dbReference>
<dbReference type="PRINTS" id="PR00344">
    <property type="entry name" value="BCTRLSENSOR"/>
</dbReference>
<dbReference type="InterPro" id="IPR036097">
    <property type="entry name" value="HisK_dim/P_sf"/>
</dbReference>
<dbReference type="PROSITE" id="PS50109">
    <property type="entry name" value="HIS_KIN"/>
    <property type="match status" value="1"/>
</dbReference>
<evidence type="ECO:0000256" key="3">
    <source>
        <dbReference type="ARBA" id="ARBA00022553"/>
    </source>
</evidence>
<feature type="domain" description="PAS" evidence="7">
    <location>
        <begin position="5"/>
        <end position="75"/>
    </location>
</feature>
<keyword evidence="3" id="KW-0597">Phosphoprotein</keyword>
<dbReference type="InterPro" id="IPR001610">
    <property type="entry name" value="PAC"/>
</dbReference>
<dbReference type="EMBL" id="JBHULU010000001">
    <property type="protein sequence ID" value="MFD2512370.1"/>
    <property type="molecule type" value="Genomic_DNA"/>
</dbReference>
<dbReference type="NCBIfam" id="TIGR00229">
    <property type="entry name" value="sensory_box"/>
    <property type="match status" value="4"/>
</dbReference>
<sequence>MSLLSPSFYKHLLSNSTDLLSVMDENGKFRFLGDSIRSILGYDPEELVGKSVLDFIHAEDLPIALDSLRKVLGEDKMQVPPIRFKSKHKGWRWLSCTGTNFLHDPDIAGIITNSRDITETVEAESEKDLHQAYYISLFQEHPDAVFSIDRNGYFRTINKNFAIITGYSAKETLHQHFLKVIQPDEAAIAKAAFDLTLTGETFSNEIRIRDARGNKRLLNLSLLPVYINGRVEAVQGIAKDITELKRSQRLIKEQAKQLSNLVESITEPFFALNSEWRFTYVNKAFCSFVGENCDYFIGRIVWDVFKGIESSKFYSKCHEVAETNNTQYFEENYALNKDLTLRFSIFPSDGGIAVHFIDSTAQIAIQRELEKLSLVASKTSNGVVIMDATGKIEWVNDGFTRLTGFGKEEALGKIPSSFLQGRDTDPLTSLRVAEGYKNQRYFSEEIVNYRKCGEKYWVKVDVSPIKNATGDLINYIAIQTDITEKKKAEANQLKLTDDLYKHNLNLQQFTYMVSHNLRAPVANALGLSGLVKKLDKEAPQFATALDKLHTSISQLDGVIKDINSILSARDADKSLPREPVNLNKIIQEVLDSFVDELDEKEASVNLQVDGSFEMTSNRAYLYSIMYNLVSNAIKYKATNRQFELNISVIKDERGFVISVTDNGLGMDMQLVQSQLFQLYKRFHPNTHGKGVGLFLVKTQVEAIGGKIEVESAPDKGTTFKLLLGAKHV</sequence>
<dbReference type="SMART" id="SM00091">
    <property type="entry name" value="PAS"/>
    <property type="match status" value="4"/>
</dbReference>
<dbReference type="Gene3D" id="3.30.450.20">
    <property type="entry name" value="PAS domain"/>
    <property type="match status" value="4"/>
</dbReference>
<dbReference type="EC" id="2.7.13.3" evidence="2"/>
<dbReference type="InterPro" id="IPR013655">
    <property type="entry name" value="PAS_fold_3"/>
</dbReference>
<keyword evidence="5" id="KW-0418">Kinase</keyword>
<reference evidence="10" key="1">
    <citation type="journal article" date="2019" name="Int. J. Syst. Evol. Microbiol.">
        <title>The Global Catalogue of Microorganisms (GCM) 10K type strain sequencing project: providing services to taxonomists for standard genome sequencing and annotation.</title>
        <authorList>
            <consortium name="The Broad Institute Genomics Platform"/>
            <consortium name="The Broad Institute Genome Sequencing Center for Infectious Disease"/>
            <person name="Wu L."/>
            <person name="Ma J."/>
        </authorList>
    </citation>
    <scope>NUCLEOTIDE SEQUENCE [LARGE SCALE GENOMIC DNA]</scope>
    <source>
        <strain evidence="10">KCTC 42498</strain>
    </source>
</reference>
<dbReference type="Gene3D" id="3.30.565.10">
    <property type="entry name" value="Histidine kinase-like ATPase, C-terminal domain"/>
    <property type="match status" value="1"/>
</dbReference>
<accession>A0ABW5IG47</accession>
<evidence type="ECO:0000259" key="6">
    <source>
        <dbReference type="PROSITE" id="PS50109"/>
    </source>
</evidence>
<dbReference type="RefSeq" id="WP_377502332.1">
    <property type="nucleotide sequence ID" value="NZ_JBHULU010000001.1"/>
</dbReference>
<feature type="domain" description="PAS" evidence="7">
    <location>
        <begin position="368"/>
        <end position="413"/>
    </location>
</feature>
<evidence type="ECO:0000313" key="9">
    <source>
        <dbReference type="EMBL" id="MFD2512370.1"/>
    </source>
</evidence>
<dbReference type="InterPro" id="IPR013656">
    <property type="entry name" value="PAS_4"/>
</dbReference>
<dbReference type="InterPro" id="IPR000700">
    <property type="entry name" value="PAS-assoc_C"/>
</dbReference>
<evidence type="ECO:0000256" key="4">
    <source>
        <dbReference type="ARBA" id="ARBA00022679"/>
    </source>
</evidence>
<evidence type="ECO:0000256" key="2">
    <source>
        <dbReference type="ARBA" id="ARBA00012438"/>
    </source>
</evidence>
<evidence type="ECO:0000256" key="1">
    <source>
        <dbReference type="ARBA" id="ARBA00000085"/>
    </source>
</evidence>
<dbReference type="Pfam" id="PF13426">
    <property type="entry name" value="PAS_9"/>
    <property type="match status" value="1"/>
</dbReference>
<dbReference type="InterPro" id="IPR003661">
    <property type="entry name" value="HisK_dim/P_dom"/>
</dbReference>
<protein>
    <recommendedName>
        <fullName evidence="2">histidine kinase</fullName>
        <ecNumber evidence="2">2.7.13.3</ecNumber>
    </recommendedName>
</protein>
<dbReference type="SMART" id="SM00388">
    <property type="entry name" value="HisKA"/>
    <property type="match status" value="1"/>
</dbReference>
<dbReference type="PROSITE" id="PS50112">
    <property type="entry name" value="PAS"/>
    <property type="match status" value="4"/>
</dbReference>
<feature type="domain" description="PAS" evidence="7">
    <location>
        <begin position="130"/>
        <end position="200"/>
    </location>
</feature>
<comment type="catalytic activity">
    <reaction evidence="1">
        <text>ATP + protein L-histidine = ADP + protein N-phospho-L-histidine.</text>
        <dbReference type="EC" id="2.7.13.3"/>
    </reaction>
</comment>
<name>A0ABW5IG47_9BACT</name>
<keyword evidence="4" id="KW-0808">Transferase</keyword>
<dbReference type="Pfam" id="PF08447">
    <property type="entry name" value="PAS_3"/>
    <property type="match status" value="1"/>
</dbReference>
<dbReference type="Pfam" id="PF02518">
    <property type="entry name" value="HATPase_c"/>
    <property type="match status" value="1"/>
</dbReference>
<dbReference type="PANTHER" id="PTHR43304">
    <property type="entry name" value="PHYTOCHROME-LIKE PROTEIN CPH1"/>
    <property type="match status" value="1"/>
</dbReference>
<dbReference type="CDD" id="cd00130">
    <property type="entry name" value="PAS"/>
    <property type="match status" value="4"/>
</dbReference>
<dbReference type="InterPro" id="IPR003594">
    <property type="entry name" value="HATPase_dom"/>
</dbReference>
<dbReference type="Pfam" id="PF08448">
    <property type="entry name" value="PAS_4"/>
    <property type="match status" value="2"/>
</dbReference>
<dbReference type="InterPro" id="IPR036890">
    <property type="entry name" value="HATPase_C_sf"/>
</dbReference>
<dbReference type="InterPro" id="IPR005467">
    <property type="entry name" value="His_kinase_dom"/>
</dbReference>
<dbReference type="SMART" id="SM00086">
    <property type="entry name" value="PAC"/>
    <property type="match status" value="2"/>
</dbReference>
<dbReference type="InterPro" id="IPR035965">
    <property type="entry name" value="PAS-like_dom_sf"/>
</dbReference>
<evidence type="ECO:0000259" key="8">
    <source>
        <dbReference type="PROSITE" id="PS50113"/>
    </source>
</evidence>
<evidence type="ECO:0000313" key="10">
    <source>
        <dbReference type="Proteomes" id="UP001597544"/>
    </source>
</evidence>
<dbReference type="Gene3D" id="1.10.287.130">
    <property type="match status" value="1"/>
</dbReference>
<dbReference type="Proteomes" id="UP001597544">
    <property type="component" value="Unassembled WGS sequence"/>
</dbReference>
<dbReference type="InterPro" id="IPR004358">
    <property type="entry name" value="Sig_transdc_His_kin-like_C"/>
</dbReference>
<comment type="caution">
    <text evidence="9">The sequence shown here is derived from an EMBL/GenBank/DDBJ whole genome shotgun (WGS) entry which is preliminary data.</text>
</comment>
<evidence type="ECO:0000259" key="7">
    <source>
        <dbReference type="PROSITE" id="PS50112"/>
    </source>
</evidence>
<dbReference type="SUPFAM" id="SSF47384">
    <property type="entry name" value="Homodimeric domain of signal transducing histidine kinase"/>
    <property type="match status" value="1"/>
</dbReference>
<gene>
    <name evidence="9" type="ORF">ACFSRY_00710</name>
</gene>
<dbReference type="PANTHER" id="PTHR43304:SF1">
    <property type="entry name" value="PAC DOMAIN-CONTAINING PROTEIN"/>
    <property type="match status" value="1"/>
</dbReference>
<proteinExistence type="predicted"/>
<feature type="domain" description="PAS" evidence="7">
    <location>
        <begin position="254"/>
        <end position="299"/>
    </location>
</feature>
<dbReference type="InterPro" id="IPR000014">
    <property type="entry name" value="PAS"/>
</dbReference>
<feature type="domain" description="Histidine kinase" evidence="6">
    <location>
        <begin position="512"/>
        <end position="727"/>
    </location>
</feature>
<dbReference type="SMART" id="SM00387">
    <property type="entry name" value="HATPase_c"/>
    <property type="match status" value="1"/>
</dbReference>
<keyword evidence="10" id="KW-1185">Reference proteome</keyword>
<dbReference type="PROSITE" id="PS50113">
    <property type="entry name" value="PAC"/>
    <property type="match status" value="2"/>
</dbReference>
<dbReference type="SUPFAM" id="SSF55874">
    <property type="entry name" value="ATPase domain of HSP90 chaperone/DNA topoisomerase II/histidine kinase"/>
    <property type="match status" value="1"/>
</dbReference>
<evidence type="ECO:0000256" key="5">
    <source>
        <dbReference type="ARBA" id="ARBA00022777"/>
    </source>
</evidence>
<feature type="domain" description="PAC" evidence="8">
    <location>
        <begin position="202"/>
        <end position="253"/>
    </location>
</feature>